<evidence type="ECO:0000313" key="1">
    <source>
        <dbReference type="EMBL" id="AUH00409.1"/>
    </source>
</evidence>
<reference evidence="2" key="4">
    <citation type="submission" date="2017-11" db="EMBL/GenBank/DDBJ databases">
        <title>Complete genome sequence of Serratia sp. ATCC 39006.</title>
        <authorList>
            <person name="Hampton H.G."/>
            <person name="Jackson S.A."/>
            <person name="Jauregui R."/>
            <person name="Poulter G.T.M."/>
            <person name="Salmond G.P.C."/>
            <person name="Fineran P.C."/>
        </authorList>
    </citation>
    <scope>NUCLEOTIDE SEQUENCE</scope>
    <source>
        <strain evidence="2">ATCC 39006</strain>
    </source>
</reference>
<dbReference type="KEGG" id="sera:Ser39006_011695"/>
<accession>A0A2I5T757</accession>
<gene>
    <name evidence="1" type="ORF">CWC46_11690</name>
    <name evidence="2" type="ORF">Ser39006_011695</name>
</gene>
<dbReference type="EMBL" id="CP025084">
    <property type="protein sequence ID" value="AUH04729.1"/>
    <property type="molecule type" value="Genomic_DNA"/>
</dbReference>
<reference evidence="2 3" key="1">
    <citation type="journal article" date="2013" name="Genome Announc.">
        <title>Draft genome sequence of Serratia sp. strain ATCC 39006, a model bacterium for analysis of the biosynthesis and regulation of prodigiosin, a carbapenem, and gas vesicles.</title>
        <authorList>
            <person name="Fineran P.C."/>
            <person name="Iglesias Cans M.C."/>
            <person name="Ramsay J.P."/>
            <person name="Wilf N.M."/>
            <person name="Cossyleon D."/>
            <person name="McNeil M.B."/>
            <person name="Williamson N.R."/>
            <person name="Monson R.E."/>
            <person name="Becher S.A."/>
            <person name="Stanton J.A."/>
            <person name="Brugger K."/>
            <person name="Brown S.D."/>
            <person name="Salmond G.P."/>
        </authorList>
    </citation>
    <scope>NUCLEOTIDE SEQUENCE [LARGE SCALE GENOMIC DNA]</scope>
    <source>
        <strain evidence="2">ATCC 39006</strain>
        <strain evidence="3">ATCC 39006 / SC 11482</strain>
    </source>
</reference>
<name>A0A2I5T757_SERS3</name>
<sequence length="91" mass="10429">MLMGTLKETLLFGATGQVGIHRYEIYKHEMKGGYFAIIYVQKTIAVHDNSMVMWVMENSYLPLKSNFVPNARMECEVHWQEEIAPSLCSGD</sequence>
<keyword evidence="3" id="KW-1185">Reference proteome</keyword>
<dbReference type="KEGG" id="serq:CWC46_11690"/>
<dbReference type="EMBL" id="CP025085">
    <property type="protein sequence ID" value="AUH00409.1"/>
    <property type="molecule type" value="Genomic_DNA"/>
</dbReference>
<dbReference type="Proteomes" id="UP000233778">
    <property type="component" value="Chromosome"/>
</dbReference>
<dbReference type="RefSeq" id="WP_021016396.1">
    <property type="nucleotide sequence ID" value="NZ_CP025084.1"/>
</dbReference>
<reference evidence="1 4" key="3">
    <citation type="submission" date="2017-11" db="EMBL/GenBank/DDBJ databases">
        <title>Complete genome sequence of Serratia sp. ATCC 39006 LacA.</title>
        <authorList>
            <person name="Hampton H.G."/>
            <person name="Jackson S.A."/>
            <person name="Jauregui R."/>
            <person name="Poulter G.T.M."/>
            <person name="Salmond G.P.C."/>
            <person name="Fineran P.C."/>
        </authorList>
    </citation>
    <scope>NUCLEOTIDE SEQUENCE [LARGE SCALE GENOMIC DNA]</scope>
    <source>
        <strain evidence="1 4">ATCC 39006</strain>
    </source>
</reference>
<evidence type="ECO:0000313" key="3">
    <source>
        <dbReference type="Proteomes" id="UP000017700"/>
    </source>
</evidence>
<dbReference type="AlphaFoldDB" id="A0A2I5T757"/>
<dbReference type="Proteomes" id="UP000017700">
    <property type="component" value="Chromosome"/>
</dbReference>
<protein>
    <submittedName>
        <fullName evidence="2">Uncharacterized protein</fullName>
    </submittedName>
</protein>
<reference evidence="2" key="2">
    <citation type="submission" date="2013-09" db="EMBL/GenBank/DDBJ databases">
        <authorList>
            <person name="Wang G."/>
            <person name="Yang Y."/>
            <person name="Su Y."/>
        </authorList>
    </citation>
    <scope>NUCLEOTIDE SEQUENCE</scope>
    <source>
        <strain evidence="2">ATCC 39006</strain>
    </source>
</reference>
<organism evidence="2 3">
    <name type="scientific">Serratia sp. (strain ATCC 39006)</name>
    <name type="common">Prodigiosinella confusarubida</name>
    <dbReference type="NCBI Taxonomy" id="104623"/>
    <lineage>
        <taxon>Bacteria</taxon>
        <taxon>Pseudomonadati</taxon>
        <taxon>Pseudomonadota</taxon>
        <taxon>Gammaproteobacteria</taxon>
        <taxon>Enterobacterales</taxon>
        <taxon>Pectobacteriaceae</taxon>
        <taxon>Prodigiosinella</taxon>
    </lineage>
</organism>
<proteinExistence type="predicted"/>
<evidence type="ECO:0000313" key="4">
    <source>
        <dbReference type="Proteomes" id="UP000233778"/>
    </source>
</evidence>
<evidence type="ECO:0000313" key="2">
    <source>
        <dbReference type="EMBL" id="AUH04729.1"/>
    </source>
</evidence>
<dbReference type="OrthoDB" id="6431328at2"/>